<feature type="compositionally biased region" description="Polar residues" evidence="2">
    <location>
        <begin position="1"/>
        <end position="26"/>
    </location>
</feature>
<name>A0A8H4KK49_9HYPO</name>
<evidence type="ECO:0000313" key="3">
    <source>
        <dbReference type="EMBL" id="KAF4451797.1"/>
    </source>
</evidence>
<gene>
    <name evidence="3" type="ORF">F53441_5272</name>
</gene>
<reference evidence="3" key="1">
    <citation type="submission" date="2020-01" db="EMBL/GenBank/DDBJ databases">
        <title>Identification and distribution of gene clusters putatively required for synthesis of sphingolipid metabolism inhibitors in phylogenetically diverse species of the filamentous fungus Fusarium.</title>
        <authorList>
            <person name="Kim H.-S."/>
            <person name="Busman M."/>
            <person name="Brown D.W."/>
            <person name="Divon H."/>
            <person name="Uhlig S."/>
            <person name="Proctor R.H."/>
        </authorList>
    </citation>
    <scope>NUCLEOTIDE SEQUENCE</scope>
    <source>
        <strain evidence="3">NRRL 53441</strain>
    </source>
</reference>
<dbReference type="Proteomes" id="UP000605986">
    <property type="component" value="Unassembled WGS sequence"/>
</dbReference>
<dbReference type="EMBL" id="JAADJG010000209">
    <property type="protein sequence ID" value="KAF4451797.1"/>
    <property type="molecule type" value="Genomic_DNA"/>
</dbReference>
<dbReference type="AlphaFoldDB" id="A0A8H4KK49"/>
<keyword evidence="1" id="KW-0175">Coiled coil</keyword>
<feature type="region of interest" description="Disordered" evidence="2">
    <location>
        <begin position="1"/>
        <end position="28"/>
    </location>
</feature>
<comment type="caution">
    <text evidence="3">The sequence shown here is derived from an EMBL/GenBank/DDBJ whole genome shotgun (WGS) entry which is preliminary data.</text>
</comment>
<keyword evidence="4" id="KW-1185">Reference proteome</keyword>
<accession>A0A8H4KK49</accession>
<feature type="coiled-coil region" evidence="1">
    <location>
        <begin position="63"/>
        <end position="90"/>
    </location>
</feature>
<sequence>MSDVQRSISSIRFSIPQSPGNAQAQKPPTIVPASIGIRNVLHRVSARQPRSQPSPAGQDEWDLITYQKEYENLLQKNKDLRGELARLQQHDQVQRQALYHSDYLVVHMRQQLKAARDTFKQIAKDIDTAFNSQAGGLQLTALHKKVSGYHLDLKKWLEERPGP</sequence>
<evidence type="ECO:0000256" key="2">
    <source>
        <dbReference type="SAM" id="MobiDB-lite"/>
    </source>
</evidence>
<proteinExistence type="predicted"/>
<organism evidence="3 4">
    <name type="scientific">Fusarium austroafricanum</name>
    <dbReference type="NCBI Taxonomy" id="2364996"/>
    <lineage>
        <taxon>Eukaryota</taxon>
        <taxon>Fungi</taxon>
        <taxon>Dikarya</taxon>
        <taxon>Ascomycota</taxon>
        <taxon>Pezizomycotina</taxon>
        <taxon>Sordariomycetes</taxon>
        <taxon>Hypocreomycetidae</taxon>
        <taxon>Hypocreales</taxon>
        <taxon>Nectriaceae</taxon>
        <taxon>Fusarium</taxon>
        <taxon>Fusarium concolor species complex</taxon>
    </lineage>
</organism>
<evidence type="ECO:0000256" key="1">
    <source>
        <dbReference type="SAM" id="Coils"/>
    </source>
</evidence>
<protein>
    <submittedName>
        <fullName evidence="3">Uncharacterized protein</fullName>
    </submittedName>
</protein>
<evidence type="ECO:0000313" key="4">
    <source>
        <dbReference type="Proteomes" id="UP000605986"/>
    </source>
</evidence>